<dbReference type="InterPro" id="IPR013324">
    <property type="entry name" value="RNA_pol_sigma_r3/r4-like"/>
</dbReference>
<dbReference type="CDD" id="cd06171">
    <property type="entry name" value="Sigma70_r4"/>
    <property type="match status" value="1"/>
</dbReference>
<dbReference type="InterPro" id="IPR036388">
    <property type="entry name" value="WH-like_DNA-bd_sf"/>
</dbReference>
<name>A0A7X6R2T5_9NOCA</name>
<evidence type="ECO:0000313" key="10">
    <source>
        <dbReference type="Proteomes" id="UP000540698"/>
    </source>
</evidence>
<dbReference type="SUPFAM" id="SSF88659">
    <property type="entry name" value="Sigma3 and sigma4 domains of RNA polymerase sigma factors"/>
    <property type="match status" value="2"/>
</dbReference>
<dbReference type="PRINTS" id="PR00046">
    <property type="entry name" value="SIGMA70FCT"/>
</dbReference>
<dbReference type="PANTHER" id="PTHR30385">
    <property type="entry name" value="SIGMA FACTOR F FLAGELLAR"/>
    <property type="match status" value="1"/>
</dbReference>
<dbReference type="NCBIfam" id="TIGR02980">
    <property type="entry name" value="SigBFG"/>
    <property type="match status" value="1"/>
</dbReference>
<dbReference type="GO" id="GO:0003677">
    <property type="term" value="F:DNA binding"/>
    <property type="evidence" value="ECO:0007669"/>
    <property type="project" value="UniProtKB-KW"/>
</dbReference>
<dbReference type="GO" id="GO:0016987">
    <property type="term" value="F:sigma factor activity"/>
    <property type="evidence" value="ECO:0007669"/>
    <property type="project" value="UniProtKB-KW"/>
</dbReference>
<evidence type="ECO:0000256" key="5">
    <source>
        <dbReference type="SAM" id="MobiDB-lite"/>
    </source>
</evidence>
<dbReference type="InterPro" id="IPR000943">
    <property type="entry name" value="RNA_pol_sigma70"/>
</dbReference>
<evidence type="ECO:0000259" key="6">
    <source>
        <dbReference type="Pfam" id="PF04539"/>
    </source>
</evidence>
<evidence type="ECO:0000256" key="4">
    <source>
        <dbReference type="ARBA" id="ARBA00023163"/>
    </source>
</evidence>
<dbReference type="InterPro" id="IPR014284">
    <property type="entry name" value="RNA_pol_sigma-70_dom"/>
</dbReference>
<dbReference type="InterPro" id="IPR007627">
    <property type="entry name" value="RNA_pol_sigma70_r2"/>
</dbReference>
<dbReference type="Proteomes" id="UP000540698">
    <property type="component" value="Unassembled WGS sequence"/>
</dbReference>
<organism evidence="9 10">
    <name type="scientific">Nocardia gamkensis</name>
    <dbReference type="NCBI Taxonomy" id="352869"/>
    <lineage>
        <taxon>Bacteria</taxon>
        <taxon>Bacillati</taxon>
        <taxon>Actinomycetota</taxon>
        <taxon>Actinomycetes</taxon>
        <taxon>Mycobacteriales</taxon>
        <taxon>Nocardiaceae</taxon>
        <taxon>Nocardia</taxon>
    </lineage>
</organism>
<dbReference type="Gene3D" id="1.10.10.10">
    <property type="entry name" value="Winged helix-like DNA-binding domain superfamily/Winged helix DNA-binding domain"/>
    <property type="match status" value="2"/>
</dbReference>
<feature type="compositionally biased region" description="Low complexity" evidence="5">
    <location>
        <begin position="1"/>
        <end position="10"/>
    </location>
</feature>
<feature type="region of interest" description="Disordered" evidence="5">
    <location>
        <begin position="1"/>
        <end position="22"/>
    </location>
</feature>
<dbReference type="SUPFAM" id="SSF88946">
    <property type="entry name" value="Sigma2 domain of RNA polymerase sigma factors"/>
    <property type="match status" value="1"/>
</dbReference>
<gene>
    <name evidence="9" type="ORF">HGB38_10035</name>
</gene>
<dbReference type="Pfam" id="PF04539">
    <property type="entry name" value="Sigma70_r3"/>
    <property type="match status" value="1"/>
</dbReference>
<keyword evidence="3" id="KW-0238">DNA-binding</keyword>
<reference evidence="9 10" key="1">
    <citation type="submission" date="2020-04" db="EMBL/GenBank/DDBJ databases">
        <title>MicrobeNet Type strains.</title>
        <authorList>
            <person name="Nicholson A.C."/>
        </authorList>
    </citation>
    <scope>NUCLEOTIDE SEQUENCE [LARGE SCALE GENOMIC DNA]</scope>
    <source>
        <strain evidence="9 10">DSM 44956</strain>
    </source>
</reference>
<dbReference type="NCBIfam" id="TIGR02937">
    <property type="entry name" value="sigma70-ECF"/>
    <property type="match status" value="1"/>
</dbReference>
<evidence type="ECO:0000256" key="1">
    <source>
        <dbReference type="ARBA" id="ARBA00023015"/>
    </source>
</evidence>
<dbReference type="InterPro" id="IPR014322">
    <property type="entry name" value="RNA_pol_sigma-B/F/G"/>
</dbReference>
<keyword evidence="2" id="KW-0731">Sigma factor</keyword>
<dbReference type="InterPro" id="IPR013325">
    <property type="entry name" value="RNA_pol_sigma_r2"/>
</dbReference>
<dbReference type="PANTHER" id="PTHR30385:SF4">
    <property type="entry name" value="RNA POLYMERASE SIGMA-E FACTOR"/>
    <property type="match status" value="1"/>
</dbReference>
<dbReference type="InterPro" id="IPR007630">
    <property type="entry name" value="RNA_pol_sigma70_r4"/>
</dbReference>
<evidence type="ECO:0000256" key="3">
    <source>
        <dbReference type="ARBA" id="ARBA00023125"/>
    </source>
</evidence>
<comment type="caution">
    <text evidence="9">The sequence shown here is derived from an EMBL/GenBank/DDBJ whole genome shotgun (WGS) entry which is preliminary data.</text>
</comment>
<dbReference type="InterPro" id="IPR007624">
    <property type="entry name" value="RNA_pol_sigma70_r3"/>
</dbReference>
<protein>
    <submittedName>
        <fullName evidence="9">RNA polymerase sigma factor SigF</fullName>
    </submittedName>
</protein>
<evidence type="ECO:0000313" key="9">
    <source>
        <dbReference type="EMBL" id="NKY26557.1"/>
    </source>
</evidence>
<sequence length="273" mass="30584">MSLATANHRTATPRRARRGTDSYDGIEPWLEKLHAMAENDPGRPRLREEIMRRCLPLAEHIARRFVGRGENYDDLYQIAAVGLVLAVDRFDPGRGSSFLSFAVPTIMGEVRRHFRDHSWAVRVPRRIKEIQLTIGPAVERLSQRLGRMPTALEIAVELNIDLTEVTQALLAGNAYSTNSIDAVIDDDDTGSAAVRVAETFGEEDPSYDLTDEALAVAPLLAELPERERRVLRMRFFEGCTQAQIAAALGVSQMHISRVLSRTLAELRERALRD</sequence>
<dbReference type="AlphaFoldDB" id="A0A7X6R2T5"/>
<feature type="domain" description="RNA polymerase sigma-70 region 2" evidence="7">
    <location>
        <begin position="51"/>
        <end position="119"/>
    </location>
</feature>
<feature type="domain" description="RNA polymerase sigma-70 region 3" evidence="6">
    <location>
        <begin position="137"/>
        <end position="191"/>
    </location>
</feature>
<dbReference type="Gene3D" id="1.20.120.1810">
    <property type="match status" value="1"/>
</dbReference>
<keyword evidence="10" id="KW-1185">Reference proteome</keyword>
<dbReference type="GO" id="GO:0006352">
    <property type="term" value="P:DNA-templated transcription initiation"/>
    <property type="evidence" value="ECO:0007669"/>
    <property type="project" value="InterPro"/>
</dbReference>
<dbReference type="Pfam" id="PF04545">
    <property type="entry name" value="Sigma70_r4"/>
    <property type="match status" value="1"/>
</dbReference>
<dbReference type="RefSeq" id="WP_062976291.1">
    <property type="nucleotide sequence ID" value="NZ_JAAXOS010000004.1"/>
</dbReference>
<dbReference type="EMBL" id="JAAXOS010000004">
    <property type="protein sequence ID" value="NKY26557.1"/>
    <property type="molecule type" value="Genomic_DNA"/>
</dbReference>
<evidence type="ECO:0000256" key="2">
    <source>
        <dbReference type="ARBA" id="ARBA00023082"/>
    </source>
</evidence>
<feature type="domain" description="RNA polymerase sigma-70 region 4" evidence="8">
    <location>
        <begin position="219"/>
        <end position="268"/>
    </location>
</feature>
<dbReference type="Pfam" id="PF04542">
    <property type="entry name" value="Sigma70_r2"/>
    <property type="match status" value="1"/>
</dbReference>
<accession>A0A7X6R2T5</accession>
<evidence type="ECO:0000259" key="8">
    <source>
        <dbReference type="Pfam" id="PF04545"/>
    </source>
</evidence>
<keyword evidence="1" id="KW-0805">Transcription regulation</keyword>
<proteinExistence type="predicted"/>
<keyword evidence="4" id="KW-0804">Transcription</keyword>
<evidence type="ECO:0000259" key="7">
    <source>
        <dbReference type="Pfam" id="PF04542"/>
    </source>
</evidence>